<dbReference type="InterPro" id="IPR012933">
    <property type="entry name" value="HicA_mRNA_interferase"/>
</dbReference>
<evidence type="ECO:0000256" key="2">
    <source>
        <dbReference type="ARBA" id="ARBA00022722"/>
    </source>
</evidence>
<dbReference type="GO" id="GO:0003729">
    <property type="term" value="F:mRNA binding"/>
    <property type="evidence" value="ECO:0007669"/>
    <property type="project" value="InterPro"/>
</dbReference>
<evidence type="ECO:0000256" key="1">
    <source>
        <dbReference type="ARBA" id="ARBA00022649"/>
    </source>
</evidence>
<evidence type="ECO:0000256" key="6">
    <source>
        <dbReference type="ARBA" id="ARBA00023016"/>
    </source>
</evidence>
<proteinExistence type="predicted"/>
<organism evidence="7 8">
    <name type="scientific">Methanoplanus endosymbiosus</name>
    <dbReference type="NCBI Taxonomy" id="33865"/>
    <lineage>
        <taxon>Archaea</taxon>
        <taxon>Methanobacteriati</taxon>
        <taxon>Methanobacteriota</taxon>
        <taxon>Stenosarchaea group</taxon>
        <taxon>Methanomicrobia</taxon>
        <taxon>Methanomicrobiales</taxon>
        <taxon>Methanomicrobiaceae</taxon>
        <taxon>Methanoplanus</taxon>
    </lineage>
</organism>
<gene>
    <name evidence="7" type="ORF">L6E24_14555</name>
</gene>
<dbReference type="Proteomes" id="UP001060368">
    <property type="component" value="Chromosome"/>
</dbReference>
<keyword evidence="6" id="KW-0346">Stress response</keyword>
<evidence type="ECO:0000256" key="5">
    <source>
        <dbReference type="ARBA" id="ARBA00022884"/>
    </source>
</evidence>
<reference evidence="7" key="1">
    <citation type="submission" date="2022-04" db="EMBL/GenBank/DDBJ databases">
        <title>Complete genome of Methanoplanus endosymbiosus DSM 3599.</title>
        <authorList>
            <person name="Chen S.-C."/>
            <person name="You Y.-T."/>
            <person name="Zhou Y.-Z."/>
            <person name="Lai M.-C."/>
        </authorList>
    </citation>
    <scope>NUCLEOTIDE SEQUENCE</scope>
    <source>
        <strain evidence="7">DSM 3599</strain>
    </source>
</reference>
<keyword evidence="4" id="KW-0378">Hydrolase</keyword>
<dbReference type="EMBL" id="CP096115">
    <property type="protein sequence ID" value="UUX92532.1"/>
    <property type="molecule type" value="Genomic_DNA"/>
</dbReference>
<keyword evidence="1" id="KW-1277">Toxin-antitoxin system</keyword>
<dbReference type="InterPro" id="IPR038570">
    <property type="entry name" value="HicA_sf"/>
</dbReference>
<dbReference type="AlphaFoldDB" id="A0A9E7THB6"/>
<name>A0A9E7THB6_9EURY</name>
<keyword evidence="2" id="KW-0540">Nuclease</keyword>
<dbReference type="GeneID" id="74308950"/>
<dbReference type="Gene3D" id="3.30.920.30">
    <property type="entry name" value="Hypothetical protein"/>
    <property type="match status" value="1"/>
</dbReference>
<protein>
    <submittedName>
        <fullName evidence="7">Type II toxin-antitoxin system HicA family toxin</fullName>
    </submittedName>
</protein>
<dbReference type="SUPFAM" id="SSF54786">
    <property type="entry name" value="YcfA/nrd intein domain"/>
    <property type="match status" value="1"/>
</dbReference>
<dbReference type="RefSeq" id="WP_257742679.1">
    <property type="nucleotide sequence ID" value="NZ_CP096115.1"/>
</dbReference>
<evidence type="ECO:0000256" key="3">
    <source>
        <dbReference type="ARBA" id="ARBA00022759"/>
    </source>
</evidence>
<accession>A0A9E7THB6</accession>
<dbReference type="KEGG" id="mend:L6E24_14555"/>
<dbReference type="GO" id="GO:0004519">
    <property type="term" value="F:endonuclease activity"/>
    <property type="evidence" value="ECO:0007669"/>
    <property type="project" value="UniProtKB-KW"/>
</dbReference>
<keyword evidence="5" id="KW-0694">RNA-binding</keyword>
<keyword evidence="3" id="KW-0255">Endonuclease</keyword>
<evidence type="ECO:0000313" key="8">
    <source>
        <dbReference type="Proteomes" id="UP001060368"/>
    </source>
</evidence>
<dbReference type="GO" id="GO:0016787">
    <property type="term" value="F:hydrolase activity"/>
    <property type="evidence" value="ECO:0007669"/>
    <property type="project" value="UniProtKB-KW"/>
</dbReference>
<sequence length="76" mass="8657">MTNKRLLPVSAKDMIKVFSKIGYEIERQRGSHVVMSKGEEILIIPNHNPVSKGTERELIKDAGLTVEEFNNLLKKH</sequence>
<keyword evidence="8" id="KW-1185">Reference proteome</keyword>
<dbReference type="Pfam" id="PF07927">
    <property type="entry name" value="HicA_toxin"/>
    <property type="match status" value="1"/>
</dbReference>
<evidence type="ECO:0000313" key="7">
    <source>
        <dbReference type="EMBL" id="UUX92532.1"/>
    </source>
</evidence>
<evidence type="ECO:0000256" key="4">
    <source>
        <dbReference type="ARBA" id="ARBA00022801"/>
    </source>
</evidence>